<evidence type="ECO:0000313" key="2">
    <source>
        <dbReference type="Proteomes" id="UP000216345"/>
    </source>
</evidence>
<protein>
    <submittedName>
        <fullName evidence="1">Uncharacterized protein</fullName>
    </submittedName>
</protein>
<sequence>MFPNVSDVSRDSRRQALSEPALAVRLYLDFRLNQIEAAALFICH</sequence>
<evidence type="ECO:0000313" key="1">
    <source>
        <dbReference type="EMBL" id="OYR18015.1"/>
    </source>
</evidence>
<reference evidence="1 2" key="1">
    <citation type="submission" date="2017-07" db="EMBL/GenBank/DDBJ databases">
        <title>Phylogenetic study on the rhizospheric bacterium Ochrobactrum sp. A44.</title>
        <authorList>
            <person name="Krzyzanowska D.M."/>
            <person name="Ossowicki A."/>
            <person name="Rajewska M."/>
            <person name="Maciag T."/>
            <person name="Kaczynski Z."/>
            <person name="Czerwicka M."/>
            <person name="Jafra S."/>
        </authorList>
    </citation>
    <scope>NUCLEOTIDE SEQUENCE [LARGE SCALE GENOMIC DNA]</scope>
    <source>
        <strain evidence="1 2">PR17</strain>
    </source>
</reference>
<dbReference type="Proteomes" id="UP000216345">
    <property type="component" value="Unassembled WGS sequence"/>
</dbReference>
<gene>
    <name evidence="1" type="ORF">CEV32_3810</name>
</gene>
<organism evidence="1 2">
    <name type="scientific">Brucella rhizosphaerae</name>
    <dbReference type="NCBI Taxonomy" id="571254"/>
    <lineage>
        <taxon>Bacteria</taxon>
        <taxon>Pseudomonadati</taxon>
        <taxon>Pseudomonadota</taxon>
        <taxon>Alphaproteobacteria</taxon>
        <taxon>Hyphomicrobiales</taxon>
        <taxon>Brucellaceae</taxon>
        <taxon>Brucella/Ochrobactrum group</taxon>
        <taxon>Brucella</taxon>
    </lineage>
</organism>
<keyword evidence="2" id="KW-1185">Reference proteome</keyword>
<comment type="caution">
    <text evidence="1">The sequence shown here is derived from an EMBL/GenBank/DDBJ whole genome shotgun (WGS) entry which is preliminary data.</text>
</comment>
<dbReference type="AlphaFoldDB" id="A0A256FT24"/>
<proteinExistence type="predicted"/>
<name>A0A256FT24_9HYPH</name>
<accession>A0A256FT24</accession>
<dbReference type="EMBL" id="NNRK01000017">
    <property type="protein sequence ID" value="OYR18015.1"/>
    <property type="molecule type" value="Genomic_DNA"/>
</dbReference>